<comment type="similarity">
    <text evidence="6">Belongs to the RNase D family.</text>
</comment>
<keyword evidence="2 6" id="KW-0819">tRNA processing</keyword>
<evidence type="ECO:0000259" key="7">
    <source>
        <dbReference type="PROSITE" id="PS50967"/>
    </source>
</evidence>
<comment type="subcellular location">
    <subcellularLocation>
        <location evidence="6">Cytoplasm</location>
    </subcellularLocation>
</comment>
<dbReference type="NCBIfam" id="TIGR01388">
    <property type="entry name" value="rnd"/>
    <property type="match status" value="1"/>
</dbReference>
<dbReference type="Pfam" id="PF21293">
    <property type="entry name" value="RNAseD_HRDC_C"/>
    <property type="match status" value="1"/>
</dbReference>
<dbReference type="PANTHER" id="PTHR47649">
    <property type="entry name" value="RIBONUCLEASE D"/>
    <property type="match status" value="1"/>
</dbReference>
<evidence type="ECO:0000256" key="3">
    <source>
        <dbReference type="ARBA" id="ARBA00022722"/>
    </source>
</evidence>
<keyword evidence="5 6" id="KW-0269">Exonuclease</keyword>
<keyword evidence="3 6" id="KW-0540">Nuclease</keyword>
<dbReference type="EMBL" id="CAKLDI010000001">
    <property type="protein sequence ID" value="CAH0533287.1"/>
    <property type="molecule type" value="Genomic_DNA"/>
</dbReference>
<evidence type="ECO:0000256" key="4">
    <source>
        <dbReference type="ARBA" id="ARBA00022801"/>
    </source>
</evidence>
<evidence type="ECO:0000256" key="2">
    <source>
        <dbReference type="ARBA" id="ARBA00022694"/>
    </source>
</evidence>
<comment type="function">
    <text evidence="6">Exonuclease involved in the 3' processing of various precursor tRNAs. Initiates hydrolysis at the 3'-terminus of an RNA molecule and releases 5'-mononucleotides.</text>
</comment>
<dbReference type="PANTHER" id="PTHR47649:SF1">
    <property type="entry name" value="RIBONUCLEASE D"/>
    <property type="match status" value="1"/>
</dbReference>
<dbReference type="GO" id="GO:0033890">
    <property type="term" value="F:ribonuclease D activity"/>
    <property type="evidence" value="ECO:0007669"/>
    <property type="project" value="UniProtKB-EC"/>
</dbReference>
<protein>
    <recommendedName>
        <fullName evidence="6">Ribonuclease D</fullName>
        <shortName evidence="6">RNase D</shortName>
        <ecNumber evidence="6">3.1.13.5</ecNumber>
    </recommendedName>
</protein>
<dbReference type="HAMAP" id="MF_01899">
    <property type="entry name" value="RNase_D"/>
    <property type="match status" value="1"/>
</dbReference>
<dbReference type="SUPFAM" id="SSF47819">
    <property type="entry name" value="HRDC-like"/>
    <property type="match status" value="2"/>
</dbReference>
<dbReference type="SMART" id="SM00341">
    <property type="entry name" value="HRDC"/>
    <property type="match status" value="1"/>
</dbReference>
<dbReference type="SUPFAM" id="SSF53098">
    <property type="entry name" value="Ribonuclease H-like"/>
    <property type="match status" value="1"/>
</dbReference>
<dbReference type="CDD" id="cd06142">
    <property type="entry name" value="RNaseD_exo"/>
    <property type="match status" value="1"/>
</dbReference>
<evidence type="ECO:0000256" key="6">
    <source>
        <dbReference type="HAMAP-Rule" id="MF_01899"/>
    </source>
</evidence>
<feature type="domain" description="HRDC" evidence="7">
    <location>
        <begin position="223"/>
        <end position="302"/>
    </location>
</feature>
<dbReference type="InterPro" id="IPR044876">
    <property type="entry name" value="HRDC_dom_sf"/>
</dbReference>
<evidence type="ECO:0000313" key="9">
    <source>
        <dbReference type="Proteomes" id="UP000838672"/>
    </source>
</evidence>
<dbReference type="Pfam" id="PF00570">
    <property type="entry name" value="HRDC"/>
    <property type="match status" value="1"/>
</dbReference>
<evidence type="ECO:0000256" key="1">
    <source>
        <dbReference type="ARBA" id="ARBA00022490"/>
    </source>
</evidence>
<dbReference type="EC" id="3.1.13.5" evidence="6"/>
<sequence length="389" mass="44243">MPANAGIFIEVGFMNYQMITDSQGLATVCEAAAQVPAVMLDTEFVRTRTLYPQLGLIQLFDGQTLSLIDPLSIEDMSPLWQLLVNPQVIKVLHACSEDLEVFLRAGGVLPAPMYDTQVMAAFLGHGLSTGFAKLVEEYLGVTLDKGESRTDWLARPLTDKQLNYAAADVHYLWPLYHTLAEKLAQTPWQQAMIEECERLVAKKNKVIRPELAYLDIKGAWQLKPYQLAVLQKLAQWRLEQAQKRDLALNFVVKEAQLLDLARDMPMNQAQLESLALDPFVLRRYSQILLRLIRQGKAVSPDAQPEALKRLVDEPAYKAVLKSFKPEIEKLSQQTGLASEFIASKKQIHQVLKWVWWYDCDEAKRPDMLKSWRGLLLNSVVQRIFPQIKL</sequence>
<dbReference type="PROSITE" id="PS50967">
    <property type="entry name" value="HRDC"/>
    <property type="match status" value="1"/>
</dbReference>
<organism evidence="8 9">
    <name type="scientific">Vibrio stylophorae</name>
    <dbReference type="NCBI Taxonomy" id="659351"/>
    <lineage>
        <taxon>Bacteria</taxon>
        <taxon>Pseudomonadati</taxon>
        <taxon>Pseudomonadota</taxon>
        <taxon>Gammaproteobacteria</taxon>
        <taxon>Vibrionales</taxon>
        <taxon>Vibrionaceae</taxon>
        <taxon>Vibrio</taxon>
    </lineage>
</organism>
<dbReference type="InterPro" id="IPR012337">
    <property type="entry name" value="RNaseH-like_sf"/>
</dbReference>
<accession>A0ABN8DTD7</accession>
<dbReference type="Gene3D" id="3.30.420.10">
    <property type="entry name" value="Ribonuclease H-like superfamily/Ribonuclease H"/>
    <property type="match status" value="1"/>
</dbReference>
<keyword evidence="1 6" id="KW-0963">Cytoplasm</keyword>
<dbReference type="InterPro" id="IPR002121">
    <property type="entry name" value="HRDC_dom"/>
</dbReference>
<dbReference type="Proteomes" id="UP000838672">
    <property type="component" value="Unassembled WGS sequence"/>
</dbReference>
<dbReference type="Gene3D" id="1.10.150.80">
    <property type="entry name" value="HRDC domain"/>
    <property type="match status" value="2"/>
</dbReference>
<comment type="catalytic activity">
    <reaction evidence="6">
        <text>Exonucleolytic cleavage that removes extra residues from the 3'-terminus of tRNA to produce 5'-mononucleotides.</text>
        <dbReference type="EC" id="3.1.13.5"/>
    </reaction>
</comment>
<keyword evidence="9" id="KW-1185">Reference proteome</keyword>
<name>A0ABN8DTD7_9VIBR</name>
<gene>
    <name evidence="6 8" type="primary">rnd</name>
    <name evidence="8" type="ORF">VST7929_01151</name>
</gene>
<proteinExistence type="inferred from homology"/>
<comment type="cofactor">
    <cofactor evidence="6">
        <name>a divalent metal cation</name>
        <dbReference type="ChEBI" id="CHEBI:60240"/>
    </cofactor>
</comment>
<dbReference type="InterPro" id="IPR048579">
    <property type="entry name" value="RNAseD_HRDC_C"/>
</dbReference>
<comment type="caution">
    <text evidence="8">The sequence shown here is derived from an EMBL/GenBank/DDBJ whole genome shotgun (WGS) entry which is preliminary data.</text>
</comment>
<dbReference type="InterPro" id="IPR002562">
    <property type="entry name" value="3'-5'_exonuclease_dom"/>
</dbReference>
<dbReference type="InterPro" id="IPR010997">
    <property type="entry name" value="HRDC-like_sf"/>
</dbReference>
<evidence type="ECO:0000313" key="8">
    <source>
        <dbReference type="EMBL" id="CAH0533287.1"/>
    </source>
</evidence>
<dbReference type="SMART" id="SM00474">
    <property type="entry name" value="35EXOc"/>
    <property type="match status" value="1"/>
</dbReference>
<dbReference type="InterPro" id="IPR036397">
    <property type="entry name" value="RNaseH_sf"/>
</dbReference>
<keyword evidence="4 6" id="KW-0378">Hydrolase</keyword>
<dbReference type="Pfam" id="PF01612">
    <property type="entry name" value="DNA_pol_A_exo1"/>
    <property type="match status" value="1"/>
</dbReference>
<dbReference type="InterPro" id="IPR051086">
    <property type="entry name" value="RNase_D-like"/>
</dbReference>
<reference evidence="8" key="1">
    <citation type="submission" date="2021-11" db="EMBL/GenBank/DDBJ databases">
        <authorList>
            <person name="Rodrigo-Torres L."/>
            <person name="Arahal R. D."/>
            <person name="Lucena T."/>
        </authorList>
    </citation>
    <scope>NUCLEOTIDE SEQUENCE</scope>
    <source>
        <strain evidence="8">CECT 7929</strain>
    </source>
</reference>
<dbReference type="InterPro" id="IPR006292">
    <property type="entry name" value="RNase_D"/>
</dbReference>
<evidence type="ECO:0000256" key="5">
    <source>
        <dbReference type="ARBA" id="ARBA00022839"/>
    </source>
</evidence>